<dbReference type="RefSeq" id="WP_354699425.1">
    <property type="nucleotide sequence ID" value="NZ_CP114014.1"/>
</dbReference>
<keyword evidence="2" id="KW-1133">Transmembrane helix</keyword>
<organism evidence="3">
    <name type="scientific">Paraconexibacter sp. AEG42_29</name>
    <dbReference type="NCBI Taxonomy" id="2997339"/>
    <lineage>
        <taxon>Bacteria</taxon>
        <taxon>Bacillati</taxon>
        <taxon>Actinomycetota</taxon>
        <taxon>Thermoleophilia</taxon>
        <taxon>Solirubrobacterales</taxon>
        <taxon>Paraconexibacteraceae</taxon>
        <taxon>Paraconexibacter</taxon>
    </lineage>
</organism>
<gene>
    <name evidence="3" type="ORF">DSM112329_05142</name>
</gene>
<feature type="transmembrane region" description="Helical" evidence="2">
    <location>
        <begin position="34"/>
        <end position="52"/>
    </location>
</feature>
<keyword evidence="2" id="KW-0472">Membrane</keyword>
<keyword evidence="2" id="KW-0812">Transmembrane</keyword>
<evidence type="ECO:0000256" key="2">
    <source>
        <dbReference type="SAM" id="Phobius"/>
    </source>
</evidence>
<feature type="region of interest" description="Disordered" evidence="1">
    <location>
        <begin position="60"/>
        <end position="85"/>
    </location>
</feature>
<evidence type="ECO:0000256" key="1">
    <source>
        <dbReference type="SAM" id="MobiDB-lite"/>
    </source>
</evidence>
<proteinExistence type="predicted"/>
<name>A0AAU7B2U1_9ACTN</name>
<dbReference type="EMBL" id="CP114014">
    <property type="protein sequence ID" value="XAY08244.1"/>
    <property type="molecule type" value="Genomic_DNA"/>
</dbReference>
<protein>
    <submittedName>
        <fullName evidence="3">Uncharacterized protein</fullName>
    </submittedName>
</protein>
<dbReference type="KEGG" id="parq:DSM112329_05142"/>
<accession>A0AAU7B2U1</accession>
<dbReference type="AlphaFoldDB" id="A0AAU7B2U1"/>
<feature type="compositionally biased region" description="Basic and acidic residues" evidence="1">
    <location>
        <begin position="65"/>
        <end position="85"/>
    </location>
</feature>
<feature type="transmembrane region" description="Helical" evidence="2">
    <location>
        <begin position="7"/>
        <end position="28"/>
    </location>
</feature>
<reference evidence="3" key="1">
    <citation type="submission" date="2022-12" db="EMBL/GenBank/DDBJ databases">
        <title>Paraconexibacter alkalitolerans sp. nov. and Baekduia alba sp. nov., isolated from soil and emended description of the genera Paraconexibacter (Chun et al., 2020) and Baekduia (An et al., 2020).</title>
        <authorList>
            <person name="Vieira S."/>
            <person name="Huber K.J."/>
            <person name="Geppert A."/>
            <person name="Wolf J."/>
            <person name="Neumann-Schaal M."/>
            <person name="Muesken M."/>
            <person name="Overmann J."/>
        </authorList>
    </citation>
    <scope>NUCLEOTIDE SEQUENCE</scope>
    <source>
        <strain evidence="3">AEG42_29</strain>
    </source>
</reference>
<evidence type="ECO:0000313" key="3">
    <source>
        <dbReference type="EMBL" id="XAY08244.1"/>
    </source>
</evidence>
<sequence length="85" mass="9183">MSRLHLVRYVLPAVVTVVGIGLMAFGGGEDGLEGGAAVVGAGLSIWLMNFLWRVGVSGDSERDDESAARDYFDRHGHWPDEKPGR</sequence>